<comment type="pathway">
    <text evidence="1">Carbohydrate acid metabolism.</text>
</comment>
<evidence type="ECO:0000256" key="6">
    <source>
        <dbReference type="ARBA" id="ARBA00022777"/>
    </source>
</evidence>
<dbReference type="CDD" id="cd02021">
    <property type="entry name" value="GntK"/>
    <property type="match status" value="1"/>
</dbReference>
<dbReference type="PANTHER" id="PTHR43442">
    <property type="entry name" value="GLUCONOKINASE-RELATED"/>
    <property type="match status" value="1"/>
</dbReference>
<dbReference type="RefSeq" id="WP_320942106.1">
    <property type="nucleotide sequence ID" value="NZ_BAABEU010000001.1"/>
</dbReference>
<evidence type="ECO:0000256" key="1">
    <source>
        <dbReference type="ARBA" id="ARBA00004761"/>
    </source>
</evidence>
<comment type="similarity">
    <text evidence="2 9">Belongs to the gluconokinase GntK/GntV family.</text>
</comment>
<evidence type="ECO:0000313" key="11">
    <source>
        <dbReference type="Proteomes" id="UP001323798"/>
    </source>
</evidence>
<dbReference type="Proteomes" id="UP001323798">
    <property type="component" value="Chromosome"/>
</dbReference>
<evidence type="ECO:0000256" key="3">
    <source>
        <dbReference type="ARBA" id="ARBA00012054"/>
    </source>
</evidence>
<dbReference type="GO" id="GO:0046316">
    <property type="term" value="F:gluconokinase activity"/>
    <property type="evidence" value="ECO:0007669"/>
    <property type="project" value="UniProtKB-EC"/>
</dbReference>
<dbReference type="PANTHER" id="PTHR43442:SF3">
    <property type="entry name" value="GLUCONOKINASE-RELATED"/>
    <property type="match status" value="1"/>
</dbReference>
<evidence type="ECO:0000256" key="5">
    <source>
        <dbReference type="ARBA" id="ARBA00022741"/>
    </source>
</evidence>
<dbReference type="NCBIfam" id="TIGR01313">
    <property type="entry name" value="therm_gnt_kin"/>
    <property type="match status" value="1"/>
</dbReference>
<dbReference type="Pfam" id="PF13671">
    <property type="entry name" value="AAA_33"/>
    <property type="match status" value="1"/>
</dbReference>
<gene>
    <name evidence="10" type="ORF">SM116_16770</name>
</gene>
<keyword evidence="4 9" id="KW-0808">Transferase</keyword>
<reference evidence="10 11" key="1">
    <citation type="submission" date="2023-11" db="EMBL/GenBank/DDBJ databases">
        <title>Genome sequence of Microbacterium rhizosphaerae KACC 19337.</title>
        <authorList>
            <person name="Choi H."/>
            <person name="Kim S."/>
            <person name="Kim Y."/>
            <person name="Kwon S.-W."/>
            <person name="Heo J."/>
        </authorList>
    </citation>
    <scope>NUCLEOTIDE SEQUENCE [LARGE SCALE GENOMIC DNA]</scope>
    <source>
        <strain evidence="10 11">KACC 19337</strain>
    </source>
</reference>
<evidence type="ECO:0000256" key="8">
    <source>
        <dbReference type="ARBA" id="ARBA00048090"/>
    </source>
</evidence>
<dbReference type="EMBL" id="CP139368">
    <property type="protein sequence ID" value="WPR89390.1"/>
    <property type="molecule type" value="Genomic_DNA"/>
</dbReference>
<dbReference type="InterPro" id="IPR027417">
    <property type="entry name" value="P-loop_NTPase"/>
</dbReference>
<name>A0ABZ0SMH9_9MICO</name>
<keyword evidence="6 9" id="KW-0418">Kinase</keyword>
<keyword evidence="5 9" id="KW-0547">Nucleotide-binding</keyword>
<dbReference type="EC" id="2.7.1.12" evidence="3 9"/>
<proteinExistence type="inferred from homology"/>
<evidence type="ECO:0000256" key="7">
    <source>
        <dbReference type="ARBA" id="ARBA00022840"/>
    </source>
</evidence>
<protein>
    <recommendedName>
        <fullName evidence="3 9">Gluconokinase</fullName>
        <ecNumber evidence="3 9">2.7.1.12</ecNumber>
    </recommendedName>
</protein>
<evidence type="ECO:0000256" key="2">
    <source>
        <dbReference type="ARBA" id="ARBA00008420"/>
    </source>
</evidence>
<dbReference type="SUPFAM" id="SSF52540">
    <property type="entry name" value="P-loop containing nucleoside triphosphate hydrolases"/>
    <property type="match status" value="1"/>
</dbReference>
<keyword evidence="7 9" id="KW-0067">ATP-binding</keyword>
<evidence type="ECO:0000256" key="4">
    <source>
        <dbReference type="ARBA" id="ARBA00022679"/>
    </source>
</evidence>
<comment type="catalytic activity">
    <reaction evidence="8 9">
        <text>D-gluconate + ATP = 6-phospho-D-gluconate + ADP + H(+)</text>
        <dbReference type="Rhea" id="RHEA:19433"/>
        <dbReference type="ChEBI" id="CHEBI:15378"/>
        <dbReference type="ChEBI" id="CHEBI:18391"/>
        <dbReference type="ChEBI" id="CHEBI:30616"/>
        <dbReference type="ChEBI" id="CHEBI:58759"/>
        <dbReference type="ChEBI" id="CHEBI:456216"/>
        <dbReference type="EC" id="2.7.1.12"/>
    </reaction>
</comment>
<evidence type="ECO:0000313" key="10">
    <source>
        <dbReference type="EMBL" id="WPR89390.1"/>
    </source>
</evidence>
<dbReference type="Gene3D" id="3.40.50.300">
    <property type="entry name" value="P-loop containing nucleotide triphosphate hydrolases"/>
    <property type="match status" value="1"/>
</dbReference>
<organism evidence="10 11">
    <name type="scientific">Microbacterium rhizosphaerae</name>
    <dbReference type="NCBI Taxonomy" id="1678237"/>
    <lineage>
        <taxon>Bacteria</taxon>
        <taxon>Bacillati</taxon>
        <taxon>Actinomycetota</taxon>
        <taxon>Actinomycetes</taxon>
        <taxon>Micrococcales</taxon>
        <taxon>Microbacteriaceae</taxon>
        <taxon>Microbacterium</taxon>
    </lineage>
</organism>
<accession>A0ABZ0SMH9</accession>
<evidence type="ECO:0000256" key="9">
    <source>
        <dbReference type="RuleBase" id="RU363066"/>
    </source>
</evidence>
<keyword evidence="11" id="KW-1185">Reference proteome</keyword>
<sequence length="173" mass="18757">MEQRQEAGPPAVLVVMGVSGSGKSTVAKLLAQRLGWELQEGDDLHPAANVAKMSAGVPLTDEDRWPWLRRVAEWIDAHRADGAHGVITCSALKRAYRNLLARPDVEFVHLTVDPDVIANRMEHRADHFMPASLLDSQLATLEPLQSDERGIVVSAAGSPQTEVDSIIARLGLG</sequence>
<dbReference type="InterPro" id="IPR006001">
    <property type="entry name" value="Therm_gnt_kin"/>
</dbReference>